<evidence type="ECO:0000256" key="1">
    <source>
        <dbReference type="SAM" id="Phobius"/>
    </source>
</evidence>
<dbReference type="Proteomes" id="UP000250266">
    <property type="component" value="Unassembled WGS sequence"/>
</dbReference>
<dbReference type="AlphaFoldDB" id="A0A8E2J9X4"/>
<feature type="transmembrane region" description="Helical" evidence="1">
    <location>
        <begin position="462"/>
        <end position="483"/>
    </location>
</feature>
<dbReference type="Pfam" id="PF26616">
    <property type="entry name" value="CorA-like"/>
    <property type="match status" value="1"/>
</dbReference>
<dbReference type="OrthoDB" id="5396681at2759"/>
<keyword evidence="1" id="KW-0812">Transmembrane</keyword>
<sequence>MSSYSAETRDLIRDWEHYPSNLATIFTQDNLDLCHRRLQYDSRRLFNPDATDIRFDTVLLDGQAGLGQDAAKSQPMTDFITNEDQLEDILNKHLRTRGDHYIFLHQSHSWAPFNASEATFRKIFTAVQVRPSFLDFIHAFGQPEAGYEADLSGGYDFWLERAHGDSSGSSFDFFYLLRYVVKTGRDSWPWSDRRMGVYQKYNAEIGDSTWIIMQPTAAVRKLPQLCSPMGRSSVFEAHVFLLRSTLQSWKAYLRYLETQVRKDSRQARLDASTELNLQAPDFKLAFSNVQSLQHRCELIQDAISVLRSDAEILSGLQLLRRKAVKRPESPGQIHASESETHGLESCVSQFFLVQKWAKDMLNRARQASDLMTTLLNSKHSQALTFNTASMNRLAEASKLDGQLMVALTKSTKKDSGTMKLIAVITMIYLPGTFVASIFSTGFVNASLSDSTPGIRHQSLLQAWSYASATAGLMVITLVASYLWERRMESNEERNNAILQNTGNSIGHTGTRLSTLTFGGLSQP</sequence>
<name>A0A8E2J9X4_9PEZI</name>
<evidence type="ECO:0000259" key="2">
    <source>
        <dbReference type="Pfam" id="PF26616"/>
    </source>
</evidence>
<protein>
    <recommendedName>
        <fullName evidence="2">CorA-like transporter domain-containing protein</fullName>
    </recommendedName>
</protein>
<gene>
    <name evidence="3" type="ORF">K432DRAFT_429867</name>
</gene>
<keyword evidence="4" id="KW-1185">Reference proteome</keyword>
<evidence type="ECO:0000313" key="4">
    <source>
        <dbReference type="Proteomes" id="UP000250266"/>
    </source>
</evidence>
<organism evidence="3 4">
    <name type="scientific">Lepidopterella palustris CBS 459.81</name>
    <dbReference type="NCBI Taxonomy" id="1314670"/>
    <lineage>
        <taxon>Eukaryota</taxon>
        <taxon>Fungi</taxon>
        <taxon>Dikarya</taxon>
        <taxon>Ascomycota</taxon>
        <taxon>Pezizomycotina</taxon>
        <taxon>Dothideomycetes</taxon>
        <taxon>Pleosporomycetidae</taxon>
        <taxon>Mytilinidiales</taxon>
        <taxon>Argynnaceae</taxon>
        <taxon>Lepidopterella</taxon>
    </lineage>
</organism>
<dbReference type="Gene3D" id="1.20.58.340">
    <property type="entry name" value="Magnesium transport protein CorA, transmembrane region"/>
    <property type="match status" value="1"/>
</dbReference>
<accession>A0A8E2J9X4</accession>
<dbReference type="EMBL" id="KV745427">
    <property type="protein sequence ID" value="OCK74718.1"/>
    <property type="molecule type" value="Genomic_DNA"/>
</dbReference>
<reference evidence="3 4" key="1">
    <citation type="journal article" date="2016" name="Nat. Commun.">
        <title>Ectomycorrhizal ecology is imprinted in the genome of the dominant symbiotic fungus Cenococcum geophilum.</title>
        <authorList>
            <consortium name="DOE Joint Genome Institute"/>
            <person name="Peter M."/>
            <person name="Kohler A."/>
            <person name="Ohm R.A."/>
            <person name="Kuo A."/>
            <person name="Krutzmann J."/>
            <person name="Morin E."/>
            <person name="Arend M."/>
            <person name="Barry K.W."/>
            <person name="Binder M."/>
            <person name="Choi C."/>
            <person name="Clum A."/>
            <person name="Copeland A."/>
            <person name="Grisel N."/>
            <person name="Haridas S."/>
            <person name="Kipfer T."/>
            <person name="LaButti K."/>
            <person name="Lindquist E."/>
            <person name="Lipzen A."/>
            <person name="Maire R."/>
            <person name="Meier B."/>
            <person name="Mihaltcheva S."/>
            <person name="Molinier V."/>
            <person name="Murat C."/>
            <person name="Poggeler S."/>
            <person name="Quandt C.A."/>
            <person name="Sperisen C."/>
            <person name="Tritt A."/>
            <person name="Tisserant E."/>
            <person name="Crous P.W."/>
            <person name="Henrissat B."/>
            <person name="Nehls U."/>
            <person name="Egli S."/>
            <person name="Spatafora J.W."/>
            <person name="Grigoriev I.V."/>
            <person name="Martin F.M."/>
        </authorList>
    </citation>
    <scope>NUCLEOTIDE SEQUENCE [LARGE SCALE GENOMIC DNA]</scope>
    <source>
        <strain evidence="3 4">CBS 459.81</strain>
    </source>
</reference>
<evidence type="ECO:0000313" key="3">
    <source>
        <dbReference type="EMBL" id="OCK74718.1"/>
    </source>
</evidence>
<keyword evidence="1" id="KW-1133">Transmembrane helix</keyword>
<dbReference type="InterPro" id="IPR058257">
    <property type="entry name" value="CorA-like_dom"/>
</dbReference>
<feature type="transmembrane region" description="Helical" evidence="1">
    <location>
        <begin position="420"/>
        <end position="442"/>
    </location>
</feature>
<keyword evidence="1" id="KW-0472">Membrane</keyword>
<feature type="domain" description="CorA-like transporter" evidence="2">
    <location>
        <begin position="12"/>
        <end position="267"/>
    </location>
</feature>
<proteinExistence type="predicted"/>